<proteinExistence type="predicted"/>
<feature type="domain" description="PIN" evidence="1">
    <location>
        <begin position="2"/>
        <end position="115"/>
    </location>
</feature>
<dbReference type="EMBL" id="JQ844262">
    <property type="protein sequence ID" value="AGS53947.1"/>
    <property type="molecule type" value="Genomic_DNA"/>
</dbReference>
<name>A0A806KH80_9BACT</name>
<accession>A0A806KH80</accession>
<dbReference type="SUPFAM" id="SSF88723">
    <property type="entry name" value="PIN domain-like"/>
    <property type="match status" value="1"/>
</dbReference>
<sequence length="139" mass="15071">MKILVDANIALDVLLQRQSFYVSATKVLGLSKGGIELFISASTITDIYYIVRRGLKSKETAIALLKNLLTSVDIAAVTGSEIRQAIDLEWSDFEDAVQYATGENIAVDYIVTRNTSDYTSAALPVVTPDELLGIIISNA</sequence>
<dbReference type="Gene3D" id="3.40.50.1010">
    <property type="entry name" value="5'-nuclease"/>
    <property type="match status" value="1"/>
</dbReference>
<dbReference type="InterPro" id="IPR029060">
    <property type="entry name" value="PIN-like_dom_sf"/>
</dbReference>
<evidence type="ECO:0000313" key="2">
    <source>
        <dbReference type="EMBL" id="AGS53947.1"/>
    </source>
</evidence>
<protein>
    <submittedName>
        <fullName evidence="2">PIN domain protein</fullName>
    </submittedName>
</protein>
<organism evidence="2">
    <name type="scientific">uncultured bacterium contig00109</name>
    <dbReference type="NCBI Taxonomy" id="1181574"/>
    <lineage>
        <taxon>Bacteria</taxon>
        <taxon>environmental samples</taxon>
    </lineage>
</organism>
<evidence type="ECO:0000259" key="1">
    <source>
        <dbReference type="Pfam" id="PF13470"/>
    </source>
</evidence>
<dbReference type="Pfam" id="PF13470">
    <property type="entry name" value="PIN_3"/>
    <property type="match status" value="1"/>
</dbReference>
<reference evidence="2" key="1">
    <citation type="submission" date="2012-03" db="EMBL/GenBank/DDBJ databases">
        <title>Functional metagenomics reveals considerable lignocellulase gene clusters in the gut microbiome of a wood-feeding higher termite.</title>
        <authorList>
            <person name="Liu N."/>
        </authorList>
    </citation>
    <scope>NUCLEOTIDE SEQUENCE</scope>
</reference>
<dbReference type="AlphaFoldDB" id="A0A806KH80"/>
<dbReference type="InterPro" id="IPR002716">
    <property type="entry name" value="PIN_dom"/>
</dbReference>